<dbReference type="PANTHER" id="PTHR48021">
    <property type="match status" value="1"/>
</dbReference>
<feature type="transmembrane region" description="Helical" evidence="6">
    <location>
        <begin position="71"/>
        <end position="91"/>
    </location>
</feature>
<evidence type="ECO:0000256" key="6">
    <source>
        <dbReference type="SAM" id="Phobius"/>
    </source>
</evidence>
<dbReference type="GO" id="GO:0022857">
    <property type="term" value="F:transmembrane transporter activity"/>
    <property type="evidence" value="ECO:0007669"/>
    <property type="project" value="InterPro"/>
</dbReference>
<dbReference type="Gene3D" id="1.20.1250.20">
    <property type="entry name" value="MFS general substrate transporter like domains"/>
    <property type="match status" value="1"/>
</dbReference>
<dbReference type="InterPro" id="IPR005828">
    <property type="entry name" value="MFS_sugar_transport-like"/>
</dbReference>
<reference evidence="9" key="1">
    <citation type="submission" date="2023-01" db="EMBL/GenBank/DDBJ databases">
        <title>Key to firefly adult light organ development and bioluminescence: homeobox transcription factors regulate luciferase expression and transportation to peroxisome.</title>
        <authorList>
            <person name="Fu X."/>
        </authorList>
    </citation>
    <scope>NUCLEOTIDE SEQUENCE [LARGE SCALE GENOMIC DNA]</scope>
</reference>
<dbReference type="PROSITE" id="PS50850">
    <property type="entry name" value="MFS"/>
    <property type="match status" value="1"/>
</dbReference>
<feature type="transmembrane region" description="Helical" evidence="6">
    <location>
        <begin position="127"/>
        <end position="146"/>
    </location>
</feature>
<dbReference type="PANTHER" id="PTHR48021:SF7">
    <property type="entry name" value="RH09188P"/>
    <property type="match status" value="1"/>
</dbReference>
<evidence type="ECO:0000256" key="4">
    <source>
        <dbReference type="ARBA" id="ARBA00023136"/>
    </source>
</evidence>
<feature type="transmembrane region" description="Helical" evidence="6">
    <location>
        <begin position="335"/>
        <end position="354"/>
    </location>
</feature>
<proteinExistence type="predicted"/>
<feature type="transmembrane region" description="Helical" evidence="6">
    <location>
        <begin position="103"/>
        <end position="121"/>
    </location>
</feature>
<dbReference type="InterPro" id="IPR003663">
    <property type="entry name" value="Sugar/inositol_transpt"/>
</dbReference>
<name>A0AAN7P349_9COLE</name>
<feature type="transmembrane region" description="Helical" evidence="6">
    <location>
        <begin position="265"/>
        <end position="288"/>
    </location>
</feature>
<dbReference type="SUPFAM" id="SSF103473">
    <property type="entry name" value="MFS general substrate transporter"/>
    <property type="match status" value="1"/>
</dbReference>
<comment type="subcellular location">
    <subcellularLocation>
        <location evidence="1">Membrane</location>
        <topology evidence="1">Multi-pass membrane protein</topology>
    </subcellularLocation>
</comment>
<feature type="transmembrane region" description="Helical" evidence="6">
    <location>
        <begin position="423"/>
        <end position="445"/>
    </location>
</feature>
<dbReference type="AlphaFoldDB" id="A0AAN7P349"/>
<dbReference type="PRINTS" id="PR00171">
    <property type="entry name" value="SUGRTRNSPORT"/>
</dbReference>
<evidence type="ECO:0000256" key="1">
    <source>
        <dbReference type="ARBA" id="ARBA00004141"/>
    </source>
</evidence>
<dbReference type="Proteomes" id="UP001353858">
    <property type="component" value="Unassembled WGS sequence"/>
</dbReference>
<gene>
    <name evidence="8" type="ORF">RN001_011924</name>
</gene>
<keyword evidence="9" id="KW-1185">Reference proteome</keyword>
<evidence type="ECO:0000259" key="7">
    <source>
        <dbReference type="PROSITE" id="PS50850"/>
    </source>
</evidence>
<feature type="transmembrane region" description="Helical" evidence="6">
    <location>
        <begin position="304"/>
        <end position="328"/>
    </location>
</feature>
<feature type="transmembrane region" description="Helical" evidence="6">
    <location>
        <begin position="394"/>
        <end position="417"/>
    </location>
</feature>
<protein>
    <recommendedName>
        <fullName evidence="7">Major facilitator superfamily (MFS) profile domain-containing protein</fullName>
    </recommendedName>
</protein>
<dbReference type="InterPro" id="IPR036259">
    <property type="entry name" value="MFS_trans_sf"/>
</dbReference>
<dbReference type="InterPro" id="IPR050549">
    <property type="entry name" value="MFS_Trehalose_Transporter"/>
</dbReference>
<sequence length="482" mass="53299">MENLKEQTSKNTNNSLIEVKNRRDLLITIILVTGVFVSASSSGMAIGYSAVLLPQLKLNSSAIPIDDNMGSWIASTITGAMPIGSVISAIIVDKIGRVKTFEIQSVVVSIAWIIVACAQNYEIMLLGRFTAGVGSGIGVVVGQVYFTEVCRPNVRGILSAGPFISYSIGILIVYALGAALSWRLVAGVSTIPGIIACIMFIFLPESHIWLVKQNRTEEALKSLTWFRANKAQNEIKQIITRLEHQETEERITYKILFEPQVLKPLCITIVLNILQTLSGVYIVVFYAIDIVSNIGIEDLEINDMLVAVITALVRMICTILFCILLVYISRRSFTLVSGVSATIFSLILGTCLYFNVKNYFIPVCLVIYVAASVGLLLLPGIMLGEFFPIKARGVAAGLSHTIFSISIFGVAKAYPFFKENLKIYGLFWLFSLSSFLLSVIAYLLLPETKNRTLLEIEDYFSGKNLFWMNRKHKSISKENVLQ</sequence>
<feature type="transmembrane region" description="Helical" evidence="6">
    <location>
        <begin position="158"/>
        <end position="176"/>
    </location>
</feature>
<evidence type="ECO:0000256" key="2">
    <source>
        <dbReference type="ARBA" id="ARBA00022692"/>
    </source>
</evidence>
<evidence type="ECO:0000313" key="8">
    <source>
        <dbReference type="EMBL" id="KAK4875502.1"/>
    </source>
</evidence>
<keyword evidence="5" id="KW-0325">Glycoprotein</keyword>
<keyword evidence="4 6" id="KW-0472">Membrane</keyword>
<dbReference type="Pfam" id="PF00083">
    <property type="entry name" value="Sugar_tr"/>
    <property type="match status" value="1"/>
</dbReference>
<dbReference type="FunFam" id="1.20.1250.20:FF:000249">
    <property type="entry name" value="facilitated trehalose transporter Tret1"/>
    <property type="match status" value="1"/>
</dbReference>
<evidence type="ECO:0000256" key="5">
    <source>
        <dbReference type="ARBA" id="ARBA00023180"/>
    </source>
</evidence>
<accession>A0AAN7P349</accession>
<dbReference type="GO" id="GO:0016020">
    <property type="term" value="C:membrane"/>
    <property type="evidence" value="ECO:0007669"/>
    <property type="project" value="UniProtKB-SubCell"/>
</dbReference>
<dbReference type="InterPro" id="IPR020846">
    <property type="entry name" value="MFS_dom"/>
</dbReference>
<feature type="transmembrane region" description="Helical" evidence="6">
    <location>
        <begin position="25"/>
        <end position="51"/>
    </location>
</feature>
<feature type="transmembrane region" description="Helical" evidence="6">
    <location>
        <begin position="360"/>
        <end position="382"/>
    </location>
</feature>
<organism evidence="8 9">
    <name type="scientific">Aquatica leii</name>
    <dbReference type="NCBI Taxonomy" id="1421715"/>
    <lineage>
        <taxon>Eukaryota</taxon>
        <taxon>Metazoa</taxon>
        <taxon>Ecdysozoa</taxon>
        <taxon>Arthropoda</taxon>
        <taxon>Hexapoda</taxon>
        <taxon>Insecta</taxon>
        <taxon>Pterygota</taxon>
        <taxon>Neoptera</taxon>
        <taxon>Endopterygota</taxon>
        <taxon>Coleoptera</taxon>
        <taxon>Polyphaga</taxon>
        <taxon>Elateriformia</taxon>
        <taxon>Elateroidea</taxon>
        <taxon>Lampyridae</taxon>
        <taxon>Luciolinae</taxon>
        <taxon>Aquatica</taxon>
    </lineage>
</organism>
<keyword evidence="2 6" id="KW-0812">Transmembrane</keyword>
<dbReference type="EMBL" id="JARPUR010000005">
    <property type="protein sequence ID" value="KAK4875502.1"/>
    <property type="molecule type" value="Genomic_DNA"/>
</dbReference>
<feature type="domain" description="Major facilitator superfamily (MFS) profile" evidence="7">
    <location>
        <begin position="27"/>
        <end position="449"/>
    </location>
</feature>
<comment type="caution">
    <text evidence="8">The sequence shown here is derived from an EMBL/GenBank/DDBJ whole genome shotgun (WGS) entry which is preliminary data.</text>
</comment>
<evidence type="ECO:0000313" key="9">
    <source>
        <dbReference type="Proteomes" id="UP001353858"/>
    </source>
</evidence>
<keyword evidence="3 6" id="KW-1133">Transmembrane helix</keyword>
<evidence type="ECO:0000256" key="3">
    <source>
        <dbReference type="ARBA" id="ARBA00022989"/>
    </source>
</evidence>
<feature type="transmembrane region" description="Helical" evidence="6">
    <location>
        <begin position="182"/>
        <end position="203"/>
    </location>
</feature>